<evidence type="ECO:0000256" key="16">
    <source>
        <dbReference type="ARBA" id="ARBA00023303"/>
    </source>
</evidence>
<sequence length="212" mass="24630">MISKMLPFLCFLLHIFYVPECQGGCAEVDSMTEAPVGQTFLLGCISCKRREEVEATTTVDWYFRPLGEEEYGHILHYDFPTATITSDHFKYRLEWFAPVKTSDTLVASLYLHNVTFNDTGTYRCTFDRILHLPVGDESFRITKYIEFTVLPKAKREKTAVIGEIMMYVLIVGLQLWLIVVLIYCYRKVSAEREAYEARQALKALKKQERLVR</sequence>
<evidence type="ECO:0000256" key="1">
    <source>
        <dbReference type="ARBA" id="ARBA00004251"/>
    </source>
</evidence>
<dbReference type="GO" id="GO:0086002">
    <property type="term" value="P:cardiac muscle cell action potential involved in contraction"/>
    <property type="evidence" value="ECO:0007669"/>
    <property type="project" value="TreeGrafter"/>
</dbReference>
<keyword evidence="11" id="KW-0406">Ion transport</keyword>
<name>A0A3B3RI18_9TELE</name>
<evidence type="ECO:0000256" key="7">
    <source>
        <dbReference type="ARBA" id="ARBA00022729"/>
    </source>
</evidence>
<organism evidence="23 24">
    <name type="scientific">Paramormyrops kingsleyae</name>
    <dbReference type="NCBI Taxonomy" id="1676925"/>
    <lineage>
        <taxon>Eukaryota</taxon>
        <taxon>Metazoa</taxon>
        <taxon>Chordata</taxon>
        <taxon>Craniata</taxon>
        <taxon>Vertebrata</taxon>
        <taxon>Euteleostomi</taxon>
        <taxon>Actinopterygii</taxon>
        <taxon>Neopterygii</taxon>
        <taxon>Teleostei</taxon>
        <taxon>Osteoglossocephala</taxon>
        <taxon>Osteoglossomorpha</taxon>
        <taxon>Osteoglossiformes</taxon>
        <taxon>Mormyridae</taxon>
        <taxon>Paramormyrops</taxon>
    </lineage>
</organism>
<evidence type="ECO:0000313" key="24">
    <source>
        <dbReference type="Proteomes" id="UP000261540"/>
    </source>
</evidence>
<dbReference type="PANTHER" id="PTHR10546:SF4">
    <property type="entry name" value="SODIUM CHANNEL SUBUNIT BETA-3"/>
    <property type="match status" value="1"/>
</dbReference>
<keyword evidence="8" id="KW-0851">Voltage-gated channel</keyword>
<dbReference type="GO" id="GO:0005272">
    <property type="term" value="F:sodium channel activity"/>
    <property type="evidence" value="ECO:0007669"/>
    <property type="project" value="UniProtKB-KW"/>
</dbReference>
<dbReference type="RefSeq" id="XP_072572649.1">
    <property type="nucleotide sequence ID" value="XM_072716548.1"/>
</dbReference>
<evidence type="ECO:0000256" key="6">
    <source>
        <dbReference type="ARBA" id="ARBA00022692"/>
    </source>
</evidence>
<dbReference type="GO" id="GO:0044325">
    <property type="term" value="F:transmembrane transporter binding"/>
    <property type="evidence" value="ECO:0007669"/>
    <property type="project" value="TreeGrafter"/>
</dbReference>
<dbReference type="GO" id="GO:0019871">
    <property type="term" value="F:sodium channel inhibitor activity"/>
    <property type="evidence" value="ECO:0007669"/>
    <property type="project" value="TreeGrafter"/>
</dbReference>
<dbReference type="RefSeq" id="XP_072572650.1">
    <property type="nucleotide sequence ID" value="XM_072716549.1"/>
</dbReference>
<dbReference type="InterPro" id="IPR013106">
    <property type="entry name" value="Ig_V-set"/>
</dbReference>
<evidence type="ECO:0000259" key="22">
    <source>
        <dbReference type="PROSITE" id="PS50835"/>
    </source>
</evidence>
<keyword evidence="9 20" id="KW-1133">Transmembrane helix</keyword>
<reference evidence="23" key="1">
    <citation type="submission" date="2025-08" db="UniProtKB">
        <authorList>
            <consortium name="Ensembl"/>
        </authorList>
    </citation>
    <scope>IDENTIFICATION</scope>
</reference>
<comment type="subunit">
    <text evidence="19">A voltage-gated sodium (Nav) channel consists of an ion-conducting pore-forming alpha subunit functional on its own that is regulated by one or more beta subunits. Forms homodimers and homotrimers. SCN3B is non-covalently associated with alpha subunits and induces the formation of alpha subunit oligomers, including trimers. Interacts with SCN5A/Nav1.5; regulatory subunit of SCN5A/Nav1.5. Interacts with SCN7A/Nav2.1; probable regulatory subunit of SCN7A/Nav2.1. Interacts with SCN10A; regulatory subunit of SCN10A/Nav1.8. Interacts with NFASC; probably involved in targeting the sodium channels to the nodes of Ranvier.</text>
</comment>
<evidence type="ECO:0000256" key="10">
    <source>
        <dbReference type="ARBA" id="ARBA00023053"/>
    </source>
</evidence>
<keyword evidence="12 20" id="KW-0472">Membrane</keyword>
<dbReference type="FunFam" id="2.60.40.10:FF:000375">
    <property type="entry name" value="Sodium channel beta 1 subunit"/>
    <property type="match status" value="1"/>
</dbReference>
<keyword evidence="7 21" id="KW-0732">Signal</keyword>
<evidence type="ECO:0000256" key="14">
    <source>
        <dbReference type="ARBA" id="ARBA00023180"/>
    </source>
</evidence>
<evidence type="ECO:0000256" key="15">
    <source>
        <dbReference type="ARBA" id="ARBA00023201"/>
    </source>
</evidence>
<dbReference type="GO" id="GO:0086091">
    <property type="term" value="P:regulation of heart rate by cardiac conduction"/>
    <property type="evidence" value="ECO:0007669"/>
    <property type="project" value="TreeGrafter"/>
</dbReference>
<keyword evidence="24" id="KW-1185">Reference proteome</keyword>
<dbReference type="PROSITE" id="PS50835">
    <property type="entry name" value="IG_LIKE"/>
    <property type="match status" value="1"/>
</dbReference>
<reference evidence="23" key="2">
    <citation type="submission" date="2025-09" db="UniProtKB">
        <authorList>
            <consortium name="Ensembl"/>
        </authorList>
    </citation>
    <scope>IDENTIFICATION</scope>
</reference>
<keyword evidence="3" id="KW-0813">Transport</keyword>
<evidence type="ECO:0000256" key="9">
    <source>
        <dbReference type="ARBA" id="ARBA00022989"/>
    </source>
</evidence>
<evidence type="ECO:0000256" key="5">
    <source>
        <dbReference type="ARBA" id="ARBA00022475"/>
    </source>
</evidence>
<evidence type="ECO:0000256" key="12">
    <source>
        <dbReference type="ARBA" id="ARBA00023136"/>
    </source>
</evidence>
<dbReference type="AlphaFoldDB" id="A0A3B3RI18"/>
<proteinExistence type="inferred from homology"/>
<dbReference type="GeneTree" id="ENSGT00390000018560"/>
<evidence type="ECO:0000313" key="23">
    <source>
        <dbReference type="Ensembl" id="ENSPKIP00000018069.1"/>
    </source>
</evidence>
<dbReference type="InterPro" id="IPR036179">
    <property type="entry name" value="Ig-like_dom_sf"/>
</dbReference>
<evidence type="ECO:0000256" key="21">
    <source>
        <dbReference type="SAM" id="SignalP"/>
    </source>
</evidence>
<evidence type="ECO:0000256" key="11">
    <source>
        <dbReference type="ARBA" id="ARBA00023065"/>
    </source>
</evidence>
<keyword evidence="10" id="KW-0915">Sodium</keyword>
<dbReference type="Ensembl" id="ENSPKIT00000042597.1">
    <property type="protein sequence ID" value="ENSPKIP00000018069.1"/>
    <property type="gene ID" value="ENSPKIG00000003756.1"/>
</dbReference>
<dbReference type="Pfam" id="PF07686">
    <property type="entry name" value="V-set"/>
    <property type="match status" value="1"/>
</dbReference>
<keyword evidence="17" id="KW-0393">Immunoglobulin domain</keyword>
<evidence type="ECO:0000256" key="4">
    <source>
        <dbReference type="ARBA" id="ARBA00022461"/>
    </source>
</evidence>
<evidence type="ECO:0000256" key="18">
    <source>
        <dbReference type="ARBA" id="ARBA00044530"/>
    </source>
</evidence>
<feature type="chain" id="PRO_5017410357" description="Sodium channel regulatory subunit beta-3" evidence="21">
    <location>
        <begin position="24"/>
        <end position="212"/>
    </location>
</feature>
<feature type="transmembrane region" description="Helical" evidence="20">
    <location>
        <begin position="164"/>
        <end position="185"/>
    </location>
</feature>
<dbReference type="GO" id="GO:0001518">
    <property type="term" value="C:voltage-gated sodium channel complex"/>
    <property type="evidence" value="ECO:0007669"/>
    <property type="project" value="InterPro"/>
</dbReference>
<evidence type="ECO:0000256" key="17">
    <source>
        <dbReference type="ARBA" id="ARBA00023319"/>
    </source>
</evidence>
<accession>A0A3B3RI18</accession>
<protein>
    <recommendedName>
        <fullName evidence="18">Sodium channel regulatory subunit beta-3</fullName>
    </recommendedName>
</protein>
<keyword evidence="14" id="KW-0325">Glycoprotein</keyword>
<feature type="domain" description="Ig-like" evidence="22">
    <location>
        <begin position="19"/>
        <end position="142"/>
    </location>
</feature>
<dbReference type="Gene3D" id="2.60.40.10">
    <property type="entry name" value="Immunoglobulins"/>
    <property type="match status" value="1"/>
</dbReference>
<dbReference type="PANTHER" id="PTHR10546">
    <property type="entry name" value="SODIUM CHANNEL SUBUNIT BETA-1 AND 3"/>
    <property type="match status" value="1"/>
</dbReference>
<dbReference type="InterPro" id="IPR013783">
    <property type="entry name" value="Ig-like_fold"/>
</dbReference>
<comment type="subcellular location">
    <subcellularLocation>
        <location evidence="1">Cell membrane</location>
        <topology evidence="1">Single-pass type I membrane protein</topology>
    </subcellularLocation>
</comment>
<evidence type="ECO:0000256" key="2">
    <source>
        <dbReference type="ARBA" id="ARBA00010404"/>
    </source>
</evidence>
<evidence type="ECO:0000256" key="13">
    <source>
        <dbReference type="ARBA" id="ARBA00023157"/>
    </source>
</evidence>
<keyword evidence="5" id="KW-1003">Cell membrane</keyword>
<evidence type="ECO:0000256" key="8">
    <source>
        <dbReference type="ARBA" id="ARBA00022882"/>
    </source>
</evidence>
<dbReference type="InterPro" id="IPR007110">
    <property type="entry name" value="Ig-like_dom"/>
</dbReference>
<dbReference type="Proteomes" id="UP000261540">
    <property type="component" value="Unplaced"/>
</dbReference>
<evidence type="ECO:0000256" key="3">
    <source>
        <dbReference type="ARBA" id="ARBA00022448"/>
    </source>
</evidence>
<keyword evidence="4" id="KW-0894">Sodium channel</keyword>
<keyword evidence="16" id="KW-0407">Ion channel</keyword>
<evidence type="ECO:0000256" key="20">
    <source>
        <dbReference type="SAM" id="Phobius"/>
    </source>
</evidence>
<feature type="signal peptide" evidence="21">
    <location>
        <begin position="1"/>
        <end position="23"/>
    </location>
</feature>
<keyword evidence="6 20" id="KW-0812">Transmembrane</keyword>
<keyword evidence="13" id="KW-1015">Disulfide bond</keyword>
<evidence type="ECO:0000256" key="19">
    <source>
        <dbReference type="ARBA" id="ARBA00049669"/>
    </source>
</evidence>
<dbReference type="SUPFAM" id="SSF48726">
    <property type="entry name" value="Immunoglobulin"/>
    <property type="match status" value="1"/>
</dbReference>
<dbReference type="GeneID" id="111842583"/>
<keyword evidence="15" id="KW-0739">Sodium transport</keyword>
<dbReference type="InterPro" id="IPR027098">
    <property type="entry name" value="Na_channel_b1/b3"/>
</dbReference>
<comment type="similarity">
    <text evidence="2">Belongs to the sodium channel auxiliary subunit SCN3B (TC 8.A.17) family.</text>
</comment>